<organism evidence="7 8">
    <name type="scientific">Archangium violaceum Cb vi76</name>
    <dbReference type="NCBI Taxonomy" id="1406225"/>
    <lineage>
        <taxon>Bacteria</taxon>
        <taxon>Pseudomonadati</taxon>
        <taxon>Myxococcota</taxon>
        <taxon>Myxococcia</taxon>
        <taxon>Myxococcales</taxon>
        <taxon>Cystobacterineae</taxon>
        <taxon>Archangiaceae</taxon>
        <taxon>Archangium</taxon>
    </lineage>
</organism>
<protein>
    <submittedName>
        <fullName evidence="7">7,8-dihydro-8-oxoguanine-triphosphatase</fullName>
    </submittedName>
</protein>
<comment type="cofactor">
    <cofactor evidence="1">
        <name>Mg(2+)</name>
        <dbReference type="ChEBI" id="CHEBI:18420"/>
    </cofactor>
</comment>
<dbReference type="SUPFAM" id="SSF55811">
    <property type="entry name" value="Nudix"/>
    <property type="match status" value="1"/>
</dbReference>
<dbReference type="EMBL" id="JPMI01000253">
    <property type="protein sequence ID" value="KFA89296.1"/>
    <property type="molecule type" value="Genomic_DNA"/>
</dbReference>
<evidence type="ECO:0000256" key="2">
    <source>
        <dbReference type="ARBA" id="ARBA00005582"/>
    </source>
</evidence>
<name>A0A084SLG1_9BACT</name>
<dbReference type="InterPro" id="IPR000086">
    <property type="entry name" value="NUDIX_hydrolase_dom"/>
</dbReference>
<dbReference type="PANTHER" id="PTHR43758">
    <property type="entry name" value="7,8-DIHYDRO-8-OXOGUANINE TRIPHOSPHATASE"/>
    <property type="match status" value="1"/>
</dbReference>
<dbReference type="CDD" id="cd18886">
    <property type="entry name" value="NUDIX_MutT_Nudt1"/>
    <property type="match status" value="1"/>
</dbReference>
<keyword evidence="3" id="KW-0479">Metal-binding</keyword>
<gene>
    <name evidence="7" type="ORF">Q664_35730</name>
</gene>
<dbReference type="PROSITE" id="PS00893">
    <property type="entry name" value="NUDIX_BOX"/>
    <property type="match status" value="1"/>
</dbReference>
<proteinExistence type="inferred from homology"/>
<dbReference type="InterPro" id="IPR015797">
    <property type="entry name" value="NUDIX_hydrolase-like_dom_sf"/>
</dbReference>
<dbReference type="GO" id="GO:0006281">
    <property type="term" value="P:DNA repair"/>
    <property type="evidence" value="ECO:0007669"/>
    <property type="project" value="InterPro"/>
</dbReference>
<feature type="domain" description="Nudix hydrolase" evidence="6">
    <location>
        <begin position="2"/>
        <end position="137"/>
    </location>
</feature>
<dbReference type="GO" id="GO:0046872">
    <property type="term" value="F:metal ion binding"/>
    <property type="evidence" value="ECO:0007669"/>
    <property type="project" value="UniProtKB-KW"/>
</dbReference>
<evidence type="ECO:0000256" key="5">
    <source>
        <dbReference type="ARBA" id="ARBA00022842"/>
    </source>
</evidence>
<dbReference type="PRINTS" id="PR01402">
    <property type="entry name" value="MUTATORMUTX"/>
</dbReference>
<dbReference type="Gene3D" id="3.90.79.10">
    <property type="entry name" value="Nucleoside Triphosphate Pyrophosphohydrolase"/>
    <property type="match status" value="1"/>
</dbReference>
<dbReference type="AlphaFoldDB" id="A0A084SLG1"/>
<sequence length="162" mass="18203">MPYTPIIGTLGYVMSPDGTKALLIHRNARQNDAHLGKYNGLGGKMEPGEDVVSCMRREILEEAGIECTELTLRGTINWPGFGPKGEDWLGFIFRIDRFEGTPHERNVEGTLSWVPVKDIMSLPLWDGDRHFLPLVFDADPRAFHGVMPYAEGKAVSWSFTRI</sequence>
<dbReference type="Pfam" id="PF00293">
    <property type="entry name" value="NUDIX"/>
    <property type="match status" value="1"/>
</dbReference>
<comment type="similarity">
    <text evidence="2">Belongs to the Nudix hydrolase family.</text>
</comment>
<evidence type="ECO:0000256" key="3">
    <source>
        <dbReference type="ARBA" id="ARBA00022723"/>
    </source>
</evidence>
<dbReference type="PANTHER" id="PTHR43758:SF2">
    <property type="entry name" value="OXIDIZED PURINE NUCLEOSIDE TRIPHOSPHATE HYDROLASE"/>
    <property type="match status" value="1"/>
</dbReference>
<evidence type="ECO:0000256" key="1">
    <source>
        <dbReference type="ARBA" id="ARBA00001946"/>
    </source>
</evidence>
<evidence type="ECO:0000259" key="6">
    <source>
        <dbReference type="PROSITE" id="PS51462"/>
    </source>
</evidence>
<dbReference type="RefSeq" id="WP_043405736.1">
    <property type="nucleotide sequence ID" value="NZ_JPMI01000253.1"/>
</dbReference>
<reference evidence="7 8" key="1">
    <citation type="submission" date="2014-07" db="EMBL/GenBank/DDBJ databases">
        <title>Draft Genome Sequence of Gephyronic Acid Producer, Cystobacter violaceus Strain Cb vi76.</title>
        <authorList>
            <person name="Stevens D.C."/>
            <person name="Young J."/>
            <person name="Carmichael R."/>
            <person name="Tan J."/>
            <person name="Taylor R.E."/>
        </authorList>
    </citation>
    <scope>NUCLEOTIDE SEQUENCE [LARGE SCALE GENOMIC DNA]</scope>
    <source>
        <strain evidence="7 8">Cb vi76</strain>
    </source>
</reference>
<comment type="caution">
    <text evidence="7">The sequence shown here is derived from an EMBL/GenBank/DDBJ whole genome shotgun (WGS) entry which is preliminary data.</text>
</comment>
<keyword evidence="5" id="KW-0460">Magnesium</keyword>
<evidence type="ECO:0000313" key="8">
    <source>
        <dbReference type="Proteomes" id="UP000028547"/>
    </source>
</evidence>
<accession>A0A084SLG1</accession>
<dbReference type="GO" id="GO:0008413">
    <property type="term" value="F:8-oxo-7,8-dihydroguanosine triphosphate pyrophosphatase activity"/>
    <property type="evidence" value="ECO:0007669"/>
    <property type="project" value="InterPro"/>
</dbReference>
<dbReference type="InterPro" id="IPR020084">
    <property type="entry name" value="NUDIX_hydrolase_CS"/>
</dbReference>
<evidence type="ECO:0000256" key="4">
    <source>
        <dbReference type="ARBA" id="ARBA00022801"/>
    </source>
</evidence>
<dbReference type="PROSITE" id="PS51462">
    <property type="entry name" value="NUDIX"/>
    <property type="match status" value="1"/>
</dbReference>
<dbReference type="InterPro" id="IPR003562">
    <property type="entry name" value="Mutator_MutX_prot"/>
</dbReference>
<dbReference type="Proteomes" id="UP000028547">
    <property type="component" value="Unassembled WGS sequence"/>
</dbReference>
<dbReference type="GO" id="GO:0005737">
    <property type="term" value="C:cytoplasm"/>
    <property type="evidence" value="ECO:0007669"/>
    <property type="project" value="TreeGrafter"/>
</dbReference>
<evidence type="ECO:0000313" key="7">
    <source>
        <dbReference type="EMBL" id="KFA89296.1"/>
    </source>
</evidence>
<keyword evidence="4" id="KW-0378">Hydrolase</keyword>